<feature type="transmembrane region" description="Helical" evidence="5">
    <location>
        <begin position="218"/>
        <end position="241"/>
    </location>
</feature>
<feature type="transmembrane region" description="Helical" evidence="5">
    <location>
        <begin position="278"/>
        <end position="298"/>
    </location>
</feature>
<gene>
    <name evidence="7" type="ORF">ENM78_05685</name>
</gene>
<evidence type="ECO:0000256" key="4">
    <source>
        <dbReference type="ARBA" id="ARBA00023136"/>
    </source>
</evidence>
<comment type="subcellular location">
    <subcellularLocation>
        <location evidence="1">Membrane</location>
        <topology evidence="1">Multi-pass membrane protein</topology>
    </subcellularLocation>
</comment>
<dbReference type="PANTHER" id="PTHR10846">
    <property type="entry name" value="SODIUM/POTASSIUM/CALCIUM EXCHANGER"/>
    <property type="match status" value="1"/>
</dbReference>
<evidence type="ECO:0000256" key="2">
    <source>
        <dbReference type="ARBA" id="ARBA00022692"/>
    </source>
</evidence>
<dbReference type="Pfam" id="PF01699">
    <property type="entry name" value="Na_Ca_ex"/>
    <property type="match status" value="2"/>
</dbReference>
<sequence>MFVVFVAAYLFVNAIEYIGYRMKWAASFTGAILAPLFTSLPELVVFLVAVFVYAGEAGGEIGIGTLYGQPFMASSLAYGLVLLSMLAGYKAKKRDDMVLEVEKTLVIPYTFMAVLFPLTLLPDAAGIRKLQYALGPAFLGFYFFYIVLMYRRRRGEASGEEEEHVEEPYFYTWFKRILPPFPMALIQLIVAVTLLYFGSEMLVGSVDKLSKAVGVSPMGAAIVLVPAATAIPETISAMLWAYRGKDTLAVSAVIGENILYATFYPGLGMLVVPWVLDIHAYFSVAATLSIVLLLLYYIRKGYIVPRVMAIGLALFISYGVMVFVLQI</sequence>
<dbReference type="EMBL" id="DRZC01000078">
    <property type="protein sequence ID" value="HHQ80921.1"/>
    <property type="molecule type" value="Genomic_DNA"/>
</dbReference>
<evidence type="ECO:0000256" key="5">
    <source>
        <dbReference type="SAM" id="Phobius"/>
    </source>
</evidence>
<feature type="transmembrane region" description="Helical" evidence="5">
    <location>
        <begin position="177"/>
        <end position="198"/>
    </location>
</feature>
<evidence type="ECO:0000313" key="7">
    <source>
        <dbReference type="EMBL" id="HHQ80921.1"/>
    </source>
</evidence>
<dbReference type="InterPro" id="IPR004481">
    <property type="entry name" value="K/Na/Ca-exchanger"/>
</dbReference>
<reference evidence="7" key="1">
    <citation type="journal article" date="2020" name="mSystems">
        <title>Genome- and Community-Level Interaction Insights into Carbon Utilization and Element Cycling Functions of Hydrothermarchaeota in Hydrothermal Sediment.</title>
        <authorList>
            <person name="Zhou Z."/>
            <person name="Liu Y."/>
            <person name="Xu W."/>
            <person name="Pan J."/>
            <person name="Luo Z.H."/>
            <person name="Li M."/>
        </authorList>
    </citation>
    <scope>NUCLEOTIDE SEQUENCE [LARGE SCALE GENOMIC DNA]</scope>
    <source>
        <strain evidence="7">SpSt-1116</strain>
    </source>
</reference>
<feature type="transmembrane region" description="Helical" evidence="5">
    <location>
        <begin position="66"/>
        <end position="89"/>
    </location>
</feature>
<dbReference type="GO" id="GO:0006874">
    <property type="term" value="P:intracellular calcium ion homeostasis"/>
    <property type="evidence" value="ECO:0007669"/>
    <property type="project" value="TreeGrafter"/>
</dbReference>
<keyword evidence="2 5" id="KW-0812">Transmembrane</keyword>
<feature type="transmembrane region" description="Helical" evidence="5">
    <location>
        <begin position="101"/>
        <end position="120"/>
    </location>
</feature>
<evidence type="ECO:0000256" key="1">
    <source>
        <dbReference type="ARBA" id="ARBA00004141"/>
    </source>
</evidence>
<dbReference type="GO" id="GO:0005262">
    <property type="term" value="F:calcium channel activity"/>
    <property type="evidence" value="ECO:0007669"/>
    <property type="project" value="TreeGrafter"/>
</dbReference>
<evidence type="ECO:0000259" key="6">
    <source>
        <dbReference type="Pfam" id="PF01699"/>
    </source>
</evidence>
<organism evidence="7">
    <name type="scientific">Fervidicoccus fontis</name>
    <dbReference type="NCBI Taxonomy" id="683846"/>
    <lineage>
        <taxon>Archaea</taxon>
        <taxon>Thermoproteota</taxon>
        <taxon>Thermoprotei</taxon>
        <taxon>Fervidicoccales</taxon>
        <taxon>Fervidicoccaceae</taxon>
        <taxon>Fervidicoccus</taxon>
    </lineage>
</organism>
<evidence type="ECO:0000256" key="3">
    <source>
        <dbReference type="ARBA" id="ARBA00022989"/>
    </source>
</evidence>
<feature type="transmembrane region" description="Helical" evidence="5">
    <location>
        <begin position="307"/>
        <end position="325"/>
    </location>
</feature>
<feature type="transmembrane region" description="Helical" evidence="5">
    <location>
        <begin position="132"/>
        <end position="150"/>
    </location>
</feature>
<keyword evidence="4 5" id="KW-0472">Membrane</keyword>
<feature type="transmembrane region" description="Helical" evidence="5">
    <location>
        <begin position="31"/>
        <end position="54"/>
    </location>
</feature>
<dbReference type="Gene3D" id="1.20.1420.30">
    <property type="entry name" value="NCX, central ion-binding region"/>
    <property type="match status" value="1"/>
</dbReference>
<dbReference type="PANTHER" id="PTHR10846:SF8">
    <property type="entry name" value="INNER MEMBRANE PROTEIN YRBG"/>
    <property type="match status" value="1"/>
</dbReference>
<feature type="domain" description="Sodium/calcium exchanger membrane region" evidence="6">
    <location>
        <begin position="184"/>
        <end position="324"/>
    </location>
</feature>
<keyword evidence="3 5" id="KW-1133">Transmembrane helix</keyword>
<dbReference type="GO" id="GO:0008273">
    <property type="term" value="F:calcium, potassium:sodium antiporter activity"/>
    <property type="evidence" value="ECO:0007669"/>
    <property type="project" value="TreeGrafter"/>
</dbReference>
<comment type="caution">
    <text evidence="7">The sequence shown here is derived from an EMBL/GenBank/DDBJ whole genome shotgun (WGS) entry which is preliminary data.</text>
</comment>
<dbReference type="GO" id="GO:0005886">
    <property type="term" value="C:plasma membrane"/>
    <property type="evidence" value="ECO:0007669"/>
    <property type="project" value="TreeGrafter"/>
</dbReference>
<proteinExistence type="predicted"/>
<name>A0A7J3ZLE3_9CREN</name>
<dbReference type="InterPro" id="IPR004837">
    <property type="entry name" value="NaCa_Exmemb"/>
</dbReference>
<feature type="domain" description="Sodium/calcium exchanger membrane region" evidence="6">
    <location>
        <begin position="2"/>
        <end position="150"/>
    </location>
</feature>
<accession>A0A7J3ZLE3</accession>
<dbReference type="AlphaFoldDB" id="A0A7J3ZLE3"/>
<dbReference type="InterPro" id="IPR044880">
    <property type="entry name" value="NCX_ion-bd_dom_sf"/>
</dbReference>
<feature type="transmembrane region" description="Helical" evidence="5">
    <location>
        <begin position="248"/>
        <end position="272"/>
    </location>
</feature>
<protein>
    <submittedName>
        <fullName evidence="7">Sodium:calcium antiporter</fullName>
    </submittedName>
</protein>